<organism evidence="1 2">
    <name type="scientific">Salmonella enterica subsp. enterica serovar Alachua str. R6-377</name>
    <dbReference type="NCBI Taxonomy" id="913241"/>
    <lineage>
        <taxon>Bacteria</taxon>
        <taxon>Pseudomonadati</taxon>
        <taxon>Pseudomonadota</taxon>
        <taxon>Gammaproteobacteria</taxon>
        <taxon>Enterobacterales</taxon>
        <taxon>Enterobacteriaceae</taxon>
        <taxon>Salmonella</taxon>
    </lineage>
</organism>
<evidence type="ECO:0000313" key="1">
    <source>
        <dbReference type="EMBL" id="EHC31461.1"/>
    </source>
</evidence>
<name>G5LUY9_SALET</name>
<reference evidence="1 2" key="1">
    <citation type="journal article" date="2011" name="BMC Genomics">
        <title>Genome sequencing reveals diversification of virulence factor content and possible host adaptation in distinct subpopulations of Salmonella enterica.</title>
        <authorList>
            <person name="den Bakker H.C."/>
            <person name="Moreno Switt A.I."/>
            <person name="Govoni G."/>
            <person name="Cummings C.A."/>
            <person name="Ranieri M.L."/>
            <person name="Degoricija L."/>
            <person name="Hoelzer K."/>
            <person name="Rodriguez-Rivera L.D."/>
            <person name="Brown S."/>
            <person name="Bolchacova E."/>
            <person name="Furtado M.R."/>
            <person name="Wiedmann M."/>
        </authorList>
    </citation>
    <scope>NUCLEOTIDE SEQUENCE [LARGE SCALE GENOMIC DNA]</scope>
    <source>
        <strain evidence="1 2">R6-377</strain>
    </source>
</reference>
<protein>
    <recommendedName>
        <fullName evidence="3">Acetyltransferase</fullName>
    </recommendedName>
</protein>
<dbReference type="EMBL" id="AFCJ01002169">
    <property type="protein sequence ID" value="EHC31461.1"/>
    <property type="molecule type" value="Genomic_DNA"/>
</dbReference>
<sequence length="40" mass="4579">MEALNEKAQAFYQRLGFISLSGENEHALFYPTKSIEQLFG</sequence>
<dbReference type="Proteomes" id="UP000004642">
    <property type="component" value="Unassembled WGS sequence"/>
</dbReference>
<evidence type="ECO:0000313" key="2">
    <source>
        <dbReference type="Proteomes" id="UP000004642"/>
    </source>
</evidence>
<proteinExistence type="predicted"/>
<evidence type="ECO:0008006" key="3">
    <source>
        <dbReference type="Google" id="ProtNLM"/>
    </source>
</evidence>
<dbReference type="AlphaFoldDB" id="G5LUY9"/>
<dbReference type="PATRIC" id="fig|913241.3.peg.3842"/>
<gene>
    <name evidence="1" type="ORF">LTSEALA_5056</name>
</gene>
<accession>G5LUY9</accession>
<comment type="caution">
    <text evidence="1">The sequence shown here is derived from an EMBL/GenBank/DDBJ whole genome shotgun (WGS) entry which is preliminary data.</text>
</comment>